<protein>
    <recommendedName>
        <fullName evidence="8">Fructose-1,6-bisphosphatase</fullName>
    </recommendedName>
</protein>
<dbReference type="GO" id="GO:0006071">
    <property type="term" value="P:glycerol metabolic process"/>
    <property type="evidence" value="ECO:0007669"/>
    <property type="project" value="InterPro"/>
</dbReference>
<proteinExistence type="inferred from homology"/>
<dbReference type="Proteomes" id="UP000028875">
    <property type="component" value="Unassembled WGS sequence"/>
</dbReference>
<dbReference type="GO" id="GO:0006094">
    <property type="term" value="P:gluconeogenesis"/>
    <property type="evidence" value="ECO:0007669"/>
    <property type="project" value="InterPro"/>
</dbReference>
<evidence type="ECO:0000256" key="5">
    <source>
        <dbReference type="ARBA" id="ARBA00023211"/>
    </source>
</evidence>
<dbReference type="GO" id="GO:0005829">
    <property type="term" value="C:cytosol"/>
    <property type="evidence" value="ECO:0007669"/>
    <property type="project" value="TreeGrafter"/>
</dbReference>
<dbReference type="GO" id="GO:0046872">
    <property type="term" value="F:metal ion binding"/>
    <property type="evidence" value="ECO:0007669"/>
    <property type="project" value="UniProtKB-KW"/>
</dbReference>
<comment type="cofactor">
    <cofactor evidence="9">
        <name>Mn(2+)</name>
        <dbReference type="ChEBI" id="CHEBI:29035"/>
    </cofactor>
</comment>
<feature type="binding site" evidence="9">
    <location>
        <position position="213"/>
    </location>
    <ligand>
        <name>Mn(2+)</name>
        <dbReference type="ChEBI" id="CHEBI:29035"/>
        <label>2</label>
    </ligand>
</feature>
<evidence type="ECO:0000256" key="1">
    <source>
        <dbReference type="ARBA" id="ARBA00001273"/>
    </source>
</evidence>
<dbReference type="OrthoDB" id="9779353at2"/>
<keyword evidence="11" id="KW-1185">Reference proteome</keyword>
<dbReference type="PIRSF" id="PIRSF004532">
    <property type="entry name" value="GlpX"/>
    <property type="match status" value="1"/>
</dbReference>
<keyword evidence="5 9" id="KW-0464">Manganese</keyword>
<feature type="binding site" evidence="9">
    <location>
        <position position="88"/>
    </location>
    <ligand>
        <name>Mn(2+)</name>
        <dbReference type="ChEBI" id="CHEBI:29035"/>
        <label>2</label>
    </ligand>
</feature>
<dbReference type="GO" id="GO:0042132">
    <property type="term" value="F:fructose 1,6-bisphosphate 1-phosphatase activity"/>
    <property type="evidence" value="ECO:0007669"/>
    <property type="project" value="UniProtKB-EC"/>
</dbReference>
<dbReference type="FunFam" id="3.40.190.90:FF:000001">
    <property type="entry name" value="Fructose-1,6-bisphosphatase"/>
    <property type="match status" value="1"/>
</dbReference>
<dbReference type="Gene3D" id="3.30.540.10">
    <property type="entry name" value="Fructose-1,6-Bisphosphatase, subunit A, domain 1"/>
    <property type="match status" value="1"/>
</dbReference>
<dbReference type="InterPro" id="IPR004464">
    <property type="entry name" value="FBPase_class-2/SBPase"/>
</dbReference>
<dbReference type="Pfam" id="PF03320">
    <property type="entry name" value="FBPase_glpX"/>
    <property type="match status" value="1"/>
</dbReference>
<organism evidence="10 11">
    <name type="scientific">Virgibacillus massiliensis</name>
    <dbReference type="NCBI Taxonomy" id="1462526"/>
    <lineage>
        <taxon>Bacteria</taxon>
        <taxon>Bacillati</taxon>
        <taxon>Bacillota</taxon>
        <taxon>Bacilli</taxon>
        <taxon>Bacillales</taxon>
        <taxon>Bacillaceae</taxon>
        <taxon>Virgibacillus</taxon>
    </lineage>
</organism>
<dbReference type="GO" id="GO:0030388">
    <property type="term" value="P:fructose 1,6-bisphosphate metabolic process"/>
    <property type="evidence" value="ECO:0007669"/>
    <property type="project" value="TreeGrafter"/>
</dbReference>
<dbReference type="PANTHER" id="PTHR30447:SF0">
    <property type="entry name" value="FRUCTOSE-1,6-BISPHOSPHATASE 1 CLASS 2-RELATED"/>
    <property type="match status" value="1"/>
</dbReference>
<evidence type="ECO:0000256" key="3">
    <source>
        <dbReference type="ARBA" id="ARBA00022723"/>
    </source>
</evidence>
<dbReference type="EMBL" id="CCDP010000001">
    <property type="protein sequence ID" value="CDQ38281.1"/>
    <property type="molecule type" value="Genomic_DNA"/>
</dbReference>
<evidence type="ECO:0000313" key="10">
    <source>
        <dbReference type="EMBL" id="CDQ38281.1"/>
    </source>
</evidence>
<dbReference type="AlphaFoldDB" id="A0A024Q8L8"/>
<accession>A0A024Q8L8</accession>
<feature type="binding site" evidence="9">
    <location>
        <position position="33"/>
    </location>
    <ligand>
        <name>Mn(2+)</name>
        <dbReference type="ChEBI" id="CHEBI:29035"/>
        <label>1</label>
    </ligand>
</feature>
<evidence type="ECO:0000256" key="7">
    <source>
        <dbReference type="ARBA" id="ARBA00024331"/>
    </source>
</evidence>
<comment type="similarity">
    <text evidence="2 8">Belongs to the FBPase class 2 family.</text>
</comment>
<dbReference type="STRING" id="1462526.BN990_00550"/>
<dbReference type="RefSeq" id="WP_021289845.1">
    <property type="nucleotide sequence ID" value="NZ_BNER01000001.1"/>
</dbReference>
<reference evidence="10 11" key="1">
    <citation type="submission" date="2014-03" db="EMBL/GenBank/DDBJ databases">
        <authorList>
            <person name="Urmite Genomes U."/>
        </authorList>
    </citation>
    <scope>NUCLEOTIDE SEQUENCE [LARGE SCALE GENOMIC DNA]</scope>
    <source>
        <strain evidence="10 11">Vm-5</strain>
    </source>
</reference>
<keyword evidence="4" id="KW-0378">Hydrolase</keyword>
<feature type="binding site" evidence="9">
    <location>
        <position position="85"/>
    </location>
    <ligand>
        <name>Mn(2+)</name>
        <dbReference type="ChEBI" id="CHEBI:29035"/>
        <label>2</label>
    </ligand>
</feature>
<evidence type="ECO:0000313" key="11">
    <source>
        <dbReference type="Proteomes" id="UP000028875"/>
    </source>
</evidence>
<keyword evidence="6 8" id="KW-0119">Carbohydrate metabolism</keyword>
<sequence>MERSLTMELVRVTEAAALKSARWMGRGKKDEADDAATTAMRDVFDTIPMQGTVVIGEGEMDEAPMLYIGENLGTGHGPGVDVAVDPLEGTSIVANGSWNALAVIAIADKGTLLHAPDMYMQKIAVGPEAVGKIDINASTLENLQAVAKAKNKDVEDVVVTVLDRPRHKELIEEIRQAGARIKLISNGDVAGAINTAFDETGVDILLGTGGAPEGVIAAVALKCLGGEMQGKLVASNKEEEERCNKMGIADLNKVLMMEDFCSGDDAIFAATGVTDGELLKGVQFKGSKAKTETIVMRAKSGTVRFVDGAHSLQKKPNLVIKS</sequence>
<name>A0A024Q8L8_9BACI</name>
<evidence type="ECO:0000256" key="6">
    <source>
        <dbReference type="ARBA" id="ARBA00023277"/>
    </source>
</evidence>
<dbReference type="NCBIfam" id="TIGR00330">
    <property type="entry name" value="glpX"/>
    <property type="match status" value="1"/>
</dbReference>
<comment type="pathway">
    <text evidence="7">Carbohydrate biosynthesis.</text>
</comment>
<dbReference type="PANTHER" id="PTHR30447">
    <property type="entry name" value="FRUCTOSE-1,6-BISPHOSPHATASE CLASS 2"/>
    <property type="match status" value="1"/>
</dbReference>
<comment type="caution">
    <text evidence="10">The sequence shown here is derived from an EMBL/GenBank/DDBJ whole genome shotgun (WGS) entry which is preliminary data.</text>
</comment>
<dbReference type="Gene3D" id="3.40.190.90">
    <property type="match status" value="1"/>
</dbReference>
<keyword evidence="3 9" id="KW-0479">Metal-binding</keyword>
<comment type="catalytic activity">
    <reaction evidence="1">
        <text>beta-D-fructose 1,6-bisphosphate + H2O = beta-D-fructose 6-phosphate + phosphate</text>
        <dbReference type="Rhea" id="RHEA:11064"/>
        <dbReference type="ChEBI" id="CHEBI:15377"/>
        <dbReference type="ChEBI" id="CHEBI:32966"/>
        <dbReference type="ChEBI" id="CHEBI:43474"/>
        <dbReference type="ChEBI" id="CHEBI:57634"/>
        <dbReference type="EC" id="3.1.3.11"/>
    </reaction>
</comment>
<evidence type="ECO:0000256" key="4">
    <source>
        <dbReference type="ARBA" id="ARBA00022801"/>
    </source>
</evidence>
<dbReference type="CDD" id="cd01516">
    <property type="entry name" value="FBPase_glpX"/>
    <property type="match status" value="1"/>
</dbReference>
<dbReference type="SUPFAM" id="SSF56655">
    <property type="entry name" value="Carbohydrate phosphatase"/>
    <property type="match status" value="1"/>
</dbReference>
<feature type="binding site" evidence="9">
    <location>
        <position position="57"/>
    </location>
    <ligand>
        <name>Mn(2+)</name>
        <dbReference type="ChEBI" id="CHEBI:29035"/>
        <label>1</label>
    </ligand>
</feature>
<evidence type="ECO:0000256" key="2">
    <source>
        <dbReference type="ARBA" id="ARBA00008989"/>
    </source>
</evidence>
<evidence type="ECO:0000256" key="9">
    <source>
        <dbReference type="PIRSR" id="PIRSR004532-1"/>
    </source>
</evidence>
<reference evidence="11" key="2">
    <citation type="submission" date="2014-05" db="EMBL/GenBank/DDBJ databases">
        <title>Draft genome sequence of Virgibacillus massiliensis Vm-5.</title>
        <authorList>
            <person name="Khelaifia S."/>
            <person name="Croce O."/>
            <person name="Lagier J.C."/>
            <person name="Raoult D."/>
        </authorList>
    </citation>
    <scope>NUCLEOTIDE SEQUENCE [LARGE SCALE GENOMIC DNA]</scope>
    <source>
        <strain evidence="11">Vm-5</strain>
    </source>
</reference>
<gene>
    <name evidence="10" type="primary">glpX_1</name>
    <name evidence="10" type="ORF">BN990_00550</name>
</gene>
<dbReference type="eggNOG" id="COG1494">
    <property type="taxonomic scope" value="Bacteria"/>
</dbReference>
<evidence type="ECO:0000256" key="8">
    <source>
        <dbReference type="PIRNR" id="PIRNR004532"/>
    </source>
</evidence>